<dbReference type="FunFam" id="1.10.3860.10:FF:000001">
    <property type="entry name" value="C4-dicarboxylate transport protein"/>
    <property type="match status" value="1"/>
</dbReference>
<feature type="transmembrane region" description="Helical" evidence="9">
    <location>
        <begin position="189"/>
        <end position="212"/>
    </location>
</feature>
<dbReference type="Pfam" id="PF00375">
    <property type="entry name" value="SDF"/>
    <property type="match status" value="1"/>
</dbReference>
<feature type="transmembrane region" description="Helical" evidence="9">
    <location>
        <begin position="23"/>
        <end position="48"/>
    </location>
</feature>
<feature type="region of interest" description="Disordered" evidence="8">
    <location>
        <begin position="449"/>
        <end position="508"/>
    </location>
</feature>
<keyword evidence="7 9" id="KW-0472">Membrane</keyword>
<reference evidence="10 11" key="1">
    <citation type="submission" date="2019-06" db="EMBL/GenBank/DDBJ databases">
        <title>Genome sequencing of plant associated microbes to promote plant fitness in Sorghum bicolor and Oryza sativa.</title>
        <authorList>
            <person name="Coleman-Derr D."/>
        </authorList>
    </citation>
    <scope>NUCLEOTIDE SEQUENCE [LARGE SCALE GENOMIC DNA]</scope>
    <source>
        <strain evidence="10 11">KV-663</strain>
    </source>
</reference>
<keyword evidence="4 9" id="KW-0812">Transmembrane</keyword>
<dbReference type="GO" id="GO:0015138">
    <property type="term" value="F:fumarate transmembrane transporter activity"/>
    <property type="evidence" value="ECO:0007669"/>
    <property type="project" value="TreeGrafter"/>
</dbReference>
<dbReference type="PANTHER" id="PTHR42865">
    <property type="entry name" value="PROTON/GLUTAMATE-ASPARTATE SYMPORTER"/>
    <property type="match status" value="1"/>
</dbReference>
<evidence type="ECO:0000256" key="2">
    <source>
        <dbReference type="ARBA" id="ARBA00022448"/>
    </source>
</evidence>
<evidence type="ECO:0000256" key="3">
    <source>
        <dbReference type="ARBA" id="ARBA00022475"/>
    </source>
</evidence>
<dbReference type="AlphaFoldDB" id="A0A543HZI1"/>
<gene>
    <name evidence="10" type="ORF">FBY41_0097</name>
</gene>
<dbReference type="Proteomes" id="UP000316747">
    <property type="component" value="Unassembled WGS sequence"/>
</dbReference>
<comment type="subcellular location">
    <subcellularLocation>
        <location evidence="1">Cell membrane</location>
        <topology evidence="1">Multi-pass membrane protein</topology>
    </subcellularLocation>
</comment>
<proteinExistence type="predicted"/>
<dbReference type="EMBL" id="VFPM01000001">
    <property type="protein sequence ID" value="TQM63751.1"/>
    <property type="molecule type" value="Genomic_DNA"/>
</dbReference>
<dbReference type="GO" id="GO:0015366">
    <property type="term" value="F:malate:proton symporter activity"/>
    <property type="evidence" value="ECO:0007669"/>
    <property type="project" value="TreeGrafter"/>
</dbReference>
<dbReference type="GO" id="GO:0015141">
    <property type="term" value="F:succinate transmembrane transporter activity"/>
    <property type="evidence" value="ECO:0007669"/>
    <property type="project" value="TreeGrafter"/>
</dbReference>
<keyword evidence="3" id="KW-1003">Cell membrane</keyword>
<evidence type="ECO:0000256" key="6">
    <source>
        <dbReference type="ARBA" id="ARBA00022989"/>
    </source>
</evidence>
<evidence type="ECO:0000256" key="4">
    <source>
        <dbReference type="ARBA" id="ARBA00022692"/>
    </source>
</evidence>
<evidence type="ECO:0000256" key="7">
    <source>
        <dbReference type="ARBA" id="ARBA00023136"/>
    </source>
</evidence>
<evidence type="ECO:0000256" key="8">
    <source>
        <dbReference type="SAM" id="MobiDB-lite"/>
    </source>
</evidence>
<dbReference type="GO" id="GO:0070778">
    <property type="term" value="P:L-aspartate transmembrane transport"/>
    <property type="evidence" value="ECO:0007669"/>
    <property type="project" value="TreeGrafter"/>
</dbReference>
<dbReference type="InterPro" id="IPR001991">
    <property type="entry name" value="Na-dicarboxylate_symporter"/>
</dbReference>
<keyword evidence="6 9" id="KW-1133">Transmembrane helix</keyword>
<dbReference type="InterPro" id="IPR018107">
    <property type="entry name" value="Na-dicarboxylate_symporter_CS"/>
</dbReference>
<evidence type="ECO:0000256" key="5">
    <source>
        <dbReference type="ARBA" id="ARBA00022847"/>
    </source>
</evidence>
<comment type="caution">
    <text evidence="10">The sequence shown here is derived from an EMBL/GenBank/DDBJ whole genome shotgun (WGS) entry which is preliminary data.</text>
</comment>
<sequence length="508" mass="53347">MSSMTLQDRPPTRSRTRKLLGQLWFQVVVGAVLGVAVGVLLPSVAAGLKPLNDWFIALVKMIVIPVVFCVVVTGIASMDNLRKAGRIGVKAIGYFLVLSLLSMLIGLVVANVFRPGAGMNIDPATLNTDSIPSAATENHATFVGFVGSMIPESLFGAITGNGILAALLVSIIFGVALNMAGPAGKPLTSVISALSVVVFRIVGWVMRLAPIGTFGALATVVSTYGASSLQQLGYLILLFLATCVLYVLVVLGLIMRSCKLSLFGLIRFLKTELLIALATCSSEAILPQLVRKLEILGIGRPVVGIVIPAGFSFNLDGSAVYLTMASLFLAQALGIDLTWQQQVVMVGVMMLTSKGTAGIAGGAFLVLASTITAVGHMPVAALALIVGIDRILNEGRVFINVLGNAIATIVIGKWEKDFDEDQANLVLHATAEQLEQIEAEYDDAQRSLTGTDLDGAVHGGHHIHGHASDQRALQPAARDEAADYPAGSNSPSSGELSDFHQGVSTRSR</sequence>
<dbReference type="PANTHER" id="PTHR42865:SF1">
    <property type="entry name" value="AEROBIC C4-DICARBOXYLATE TRANSPORT PROTEIN"/>
    <property type="match status" value="1"/>
</dbReference>
<dbReference type="Gene3D" id="1.10.3860.10">
    <property type="entry name" value="Sodium:dicarboxylate symporter"/>
    <property type="match status" value="1"/>
</dbReference>
<feature type="transmembrane region" description="Helical" evidence="9">
    <location>
        <begin position="232"/>
        <end position="254"/>
    </location>
</feature>
<feature type="transmembrane region" description="Helical" evidence="9">
    <location>
        <begin position="91"/>
        <end position="113"/>
    </location>
</feature>
<accession>A0A543HZI1</accession>
<name>A0A543HZI1_9MICO</name>
<dbReference type="InterPro" id="IPR036458">
    <property type="entry name" value="Na:dicarbo_symporter_sf"/>
</dbReference>
<dbReference type="GO" id="GO:0005886">
    <property type="term" value="C:plasma membrane"/>
    <property type="evidence" value="ECO:0007669"/>
    <property type="project" value="UniProtKB-SubCell"/>
</dbReference>
<protein>
    <submittedName>
        <fullName evidence="10">Aerobic C4-dicarboxylate transport protein</fullName>
    </submittedName>
</protein>
<dbReference type="SUPFAM" id="SSF118215">
    <property type="entry name" value="Proton glutamate symport protein"/>
    <property type="match status" value="1"/>
</dbReference>
<feature type="transmembrane region" description="Helical" evidence="9">
    <location>
        <begin position="154"/>
        <end position="177"/>
    </location>
</feature>
<evidence type="ECO:0000256" key="1">
    <source>
        <dbReference type="ARBA" id="ARBA00004651"/>
    </source>
</evidence>
<evidence type="ECO:0000313" key="10">
    <source>
        <dbReference type="EMBL" id="TQM63751.1"/>
    </source>
</evidence>
<feature type="transmembrane region" description="Helical" evidence="9">
    <location>
        <begin position="54"/>
        <end position="79"/>
    </location>
</feature>
<keyword evidence="5" id="KW-0769">Symport</keyword>
<dbReference type="PROSITE" id="PS00714">
    <property type="entry name" value="NA_DICARBOXYL_SYMP_2"/>
    <property type="match status" value="1"/>
</dbReference>
<dbReference type="PRINTS" id="PR00173">
    <property type="entry name" value="EDTRNSPORT"/>
</dbReference>
<evidence type="ECO:0000256" key="9">
    <source>
        <dbReference type="SAM" id="Phobius"/>
    </source>
</evidence>
<evidence type="ECO:0000313" key="11">
    <source>
        <dbReference type="Proteomes" id="UP000316747"/>
    </source>
</evidence>
<keyword evidence="2" id="KW-0813">Transport</keyword>
<feature type="transmembrane region" description="Helical" evidence="9">
    <location>
        <begin position="359"/>
        <end position="386"/>
    </location>
</feature>
<organism evidence="10 11">
    <name type="scientific">Humibacillus xanthopallidus</name>
    <dbReference type="NCBI Taxonomy" id="412689"/>
    <lineage>
        <taxon>Bacteria</taxon>
        <taxon>Bacillati</taxon>
        <taxon>Actinomycetota</taxon>
        <taxon>Actinomycetes</taxon>
        <taxon>Micrococcales</taxon>
        <taxon>Intrasporangiaceae</taxon>
        <taxon>Humibacillus</taxon>
    </lineage>
</organism>
<keyword evidence="11" id="KW-1185">Reference proteome</keyword>